<accession>A0A382J096</accession>
<protein>
    <submittedName>
        <fullName evidence="2">Uncharacterized protein</fullName>
    </submittedName>
</protein>
<keyword evidence="1" id="KW-0472">Membrane</keyword>
<name>A0A382J096_9ZZZZ</name>
<proteinExistence type="predicted"/>
<keyword evidence="1" id="KW-1133">Transmembrane helix</keyword>
<dbReference type="AlphaFoldDB" id="A0A382J096"/>
<feature type="transmembrane region" description="Helical" evidence="1">
    <location>
        <begin position="74"/>
        <end position="93"/>
    </location>
</feature>
<keyword evidence="1" id="KW-0812">Transmembrane</keyword>
<dbReference type="EMBL" id="UINC01070700">
    <property type="protein sequence ID" value="SVC05049.1"/>
    <property type="molecule type" value="Genomic_DNA"/>
</dbReference>
<reference evidence="2" key="1">
    <citation type="submission" date="2018-05" db="EMBL/GenBank/DDBJ databases">
        <authorList>
            <person name="Lanie J.A."/>
            <person name="Ng W.-L."/>
            <person name="Kazmierczak K.M."/>
            <person name="Andrzejewski T.M."/>
            <person name="Davidsen T.M."/>
            <person name="Wayne K.J."/>
            <person name="Tettelin H."/>
            <person name="Glass J.I."/>
            <person name="Rusch D."/>
            <person name="Podicherti R."/>
            <person name="Tsui H.-C.T."/>
            <person name="Winkler M.E."/>
        </authorList>
    </citation>
    <scope>NUCLEOTIDE SEQUENCE</scope>
</reference>
<evidence type="ECO:0000313" key="2">
    <source>
        <dbReference type="EMBL" id="SVC05049.1"/>
    </source>
</evidence>
<gene>
    <name evidence="2" type="ORF">METZ01_LOCUS257903</name>
</gene>
<organism evidence="2">
    <name type="scientific">marine metagenome</name>
    <dbReference type="NCBI Taxonomy" id="408172"/>
    <lineage>
        <taxon>unclassified sequences</taxon>
        <taxon>metagenomes</taxon>
        <taxon>ecological metagenomes</taxon>
    </lineage>
</organism>
<feature type="non-terminal residue" evidence="2">
    <location>
        <position position="162"/>
    </location>
</feature>
<sequence length="162" mass="18308">MVALDMRKMFLAFCGIVFTVVLLGGSTAYIGNMRDSDAVTRPTGFLLHEIWNTVADSWHVIFTGSEELPADWKIYVPYSIFFVLLFLTIWSYFGGAISRIAAYEIARDGERIETAKALKFSRKKFWSFFWAPLICAIGFGFFFFCNFLFGAIGGVLEFIPAA</sequence>
<feature type="transmembrane region" description="Helical" evidence="1">
    <location>
        <begin position="128"/>
        <end position="156"/>
    </location>
</feature>
<evidence type="ECO:0000256" key="1">
    <source>
        <dbReference type="SAM" id="Phobius"/>
    </source>
</evidence>